<feature type="region of interest" description="Disordered" evidence="5">
    <location>
        <begin position="145"/>
        <end position="172"/>
    </location>
</feature>
<dbReference type="Proteomes" id="UP001392437">
    <property type="component" value="Unassembled WGS sequence"/>
</dbReference>
<dbReference type="GO" id="GO:0005655">
    <property type="term" value="C:nucleolar ribonuclease P complex"/>
    <property type="evidence" value="ECO:0007669"/>
    <property type="project" value="TreeGrafter"/>
</dbReference>
<dbReference type="InterPro" id="IPR007175">
    <property type="entry name" value="Rpr2/Snm1/Rpp21"/>
</dbReference>
<name>A0AAW0QQE3_9PEZI</name>
<dbReference type="EMBL" id="JAQQWP010000007">
    <property type="protein sequence ID" value="KAK8109956.1"/>
    <property type="molecule type" value="Genomic_DNA"/>
</dbReference>
<evidence type="ECO:0000313" key="6">
    <source>
        <dbReference type="EMBL" id="KAK8109956.1"/>
    </source>
</evidence>
<evidence type="ECO:0008006" key="8">
    <source>
        <dbReference type="Google" id="ProtNLM"/>
    </source>
</evidence>
<evidence type="ECO:0000256" key="4">
    <source>
        <dbReference type="ARBA" id="ARBA00038402"/>
    </source>
</evidence>
<proteinExistence type="inferred from homology"/>
<organism evidence="6 7">
    <name type="scientific">Apiospora kogelbergensis</name>
    <dbReference type="NCBI Taxonomy" id="1337665"/>
    <lineage>
        <taxon>Eukaryota</taxon>
        <taxon>Fungi</taxon>
        <taxon>Dikarya</taxon>
        <taxon>Ascomycota</taxon>
        <taxon>Pezizomycotina</taxon>
        <taxon>Sordariomycetes</taxon>
        <taxon>Xylariomycetidae</taxon>
        <taxon>Amphisphaeriales</taxon>
        <taxon>Apiosporaceae</taxon>
        <taxon>Apiospora</taxon>
    </lineage>
</organism>
<keyword evidence="1" id="KW-0819">tRNA processing</keyword>
<dbReference type="AlphaFoldDB" id="A0AAW0QQE3"/>
<keyword evidence="2" id="KW-0479">Metal-binding</keyword>
<gene>
    <name evidence="6" type="ORF">PG999_008093</name>
</gene>
<feature type="compositionally biased region" description="Low complexity" evidence="5">
    <location>
        <begin position="156"/>
        <end position="172"/>
    </location>
</feature>
<evidence type="ECO:0000313" key="7">
    <source>
        <dbReference type="Proteomes" id="UP001392437"/>
    </source>
</evidence>
<evidence type="ECO:0000256" key="1">
    <source>
        <dbReference type="ARBA" id="ARBA00022694"/>
    </source>
</evidence>
<feature type="region of interest" description="Disordered" evidence="5">
    <location>
        <begin position="33"/>
        <end position="62"/>
    </location>
</feature>
<accession>A0AAW0QQE3</accession>
<comment type="caution">
    <text evidence="6">The sequence shown here is derived from an EMBL/GenBank/DDBJ whole genome shotgun (WGS) entry which is preliminary data.</text>
</comment>
<evidence type="ECO:0000256" key="3">
    <source>
        <dbReference type="ARBA" id="ARBA00022833"/>
    </source>
</evidence>
<dbReference type="GO" id="GO:0046872">
    <property type="term" value="F:metal ion binding"/>
    <property type="evidence" value="ECO:0007669"/>
    <property type="project" value="UniProtKB-KW"/>
</dbReference>
<evidence type="ECO:0000256" key="5">
    <source>
        <dbReference type="SAM" id="MobiDB-lite"/>
    </source>
</evidence>
<dbReference type="Pfam" id="PF04032">
    <property type="entry name" value="Rpr2"/>
    <property type="match status" value="1"/>
</dbReference>
<dbReference type="GO" id="GO:0008033">
    <property type="term" value="P:tRNA processing"/>
    <property type="evidence" value="ECO:0007669"/>
    <property type="project" value="UniProtKB-KW"/>
</dbReference>
<dbReference type="PANTHER" id="PTHR14742:SF0">
    <property type="entry name" value="RIBONUCLEASE P PROTEIN SUBUNIT P21"/>
    <property type="match status" value="1"/>
</dbReference>
<comment type="similarity">
    <text evidence="4">Belongs to the eukaryotic/archaeal RNase P protein component 4 family.</text>
</comment>
<dbReference type="PANTHER" id="PTHR14742">
    <property type="entry name" value="RIBONUCLEASE P SUBUNIT P21"/>
    <property type="match status" value="1"/>
</dbReference>
<reference evidence="6 7" key="1">
    <citation type="submission" date="2023-01" db="EMBL/GenBank/DDBJ databases">
        <title>Analysis of 21 Apiospora genomes using comparative genomics revels a genus with tremendous synthesis potential of carbohydrate active enzymes and secondary metabolites.</title>
        <authorList>
            <person name="Sorensen T."/>
        </authorList>
    </citation>
    <scope>NUCLEOTIDE SEQUENCE [LARGE SCALE GENOMIC DNA]</scope>
    <source>
        <strain evidence="6 7">CBS 117206</strain>
    </source>
</reference>
<dbReference type="Gene3D" id="6.20.50.20">
    <property type="match status" value="1"/>
</dbReference>
<protein>
    <recommendedName>
        <fullName evidence="8">RNAse P Rpr2/Rpp21/SNM1 subunit domain-containing protein</fullName>
    </recommendedName>
</protein>
<evidence type="ECO:0000256" key="2">
    <source>
        <dbReference type="ARBA" id="ARBA00022723"/>
    </source>
</evidence>
<keyword evidence="7" id="KW-1185">Reference proteome</keyword>
<sequence length="172" mass="18614">MAKPKGQQGSVPNRPIYSRISYLYQAASHLATSSRQDSSPAAGDYGVDQSVETEGPGQDETQLRQTCSRHLLTTMRTTSEKAVIRLSPALKHTVCKFCDSLLIEGETCVSTVENASKGGKKPWADVLIVRCKACKGVKRFPVGASRQQKQKLRKSTTTTPTEEAGVTEPATS</sequence>
<keyword evidence="3" id="KW-0862">Zinc</keyword>